<feature type="region of interest" description="Disordered" evidence="1">
    <location>
        <begin position="196"/>
        <end position="403"/>
    </location>
</feature>
<dbReference type="EMBL" id="JAAAID010003984">
    <property type="protein sequence ID" value="KAF9994813.1"/>
    <property type="molecule type" value="Genomic_DNA"/>
</dbReference>
<dbReference type="InterPro" id="IPR036361">
    <property type="entry name" value="SAP_dom_sf"/>
</dbReference>
<accession>A0A9P6SRV9</accession>
<comment type="caution">
    <text evidence="3">The sequence shown here is derived from an EMBL/GenBank/DDBJ whole genome shotgun (WGS) entry which is preliminary data.</text>
</comment>
<gene>
    <name evidence="3" type="ORF">BGZ80_007685</name>
</gene>
<dbReference type="CDD" id="cd12432">
    <property type="entry name" value="RRM_ACINU"/>
    <property type="match status" value="1"/>
</dbReference>
<feature type="compositionally biased region" description="Basic and acidic residues" evidence="1">
    <location>
        <begin position="356"/>
        <end position="368"/>
    </location>
</feature>
<feature type="compositionally biased region" description="Low complexity" evidence="1">
    <location>
        <begin position="327"/>
        <end position="354"/>
    </location>
</feature>
<dbReference type="AlphaFoldDB" id="A0A9P6SRV9"/>
<name>A0A9P6SRV9_9FUNG</name>
<evidence type="ECO:0000313" key="4">
    <source>
        <dbReference type="Proteomes" id="UP000703661"/>
    </source>
</evidence>
<evidence type="ECO:0000256" key="1">
    <source>
        <dbReference type="SAM" id="MobiDB-lite"/>
    </source>
</evidence>
<proteinExistence type="predicted"/>
<feature type="compositionally biased region" description="Acidic residues" evidence="1">
    <location>
        <begin position="145"/>
        <end position="154"/>
    </location>
</feature>
<feature type="compositionally biased region" description="Basic and acidic residues" evidence="1">
    <location>
        <begin position="124"/>
        <end position="144"/>
    </location>
</feature>
<sequence>ARPTIDLPSSTTRALAITNFVRPLTVNQVKRMLSEFGEIEVLWMDSIRTHCYVTPSICTVAKSIRIQTMIDPNTLKVTELKAELTARGLSSKGLKKELVTRLEGALAAEGASKAPAEEASEPDVAPKESKDEEGSDHGNDHDNGGDNEGDEMDATGELALSESTVSEAKEIAKVVEPVAEPVIDSAEADVVMDPVPIPTSEENVTAKPPTALKPADETPTLVQEGLIDTTMEPPATETAATDSQTLSRKHPLEIDESPSQGESTTDSVSKASDTPAKKLKVAETDRQESEKIAAAAKESMDARRRSSAPSPSPAPGSSISMTPVSMVTSVAKEASSSSTPSAPVSPTSARSPSAGRKVDMRSLMERQIKLAAMDRQPEADSKPAVVSPTTSKALVTKDPEPSE</sequence>
<feature type="domain" description="SAP" evidence="2">
    <location>
        <begin position="72"/>
        <end position="106"/>
    </location>
</feature>
<dbReference type="InterPro" id="IPR003034">
    <property type="entry name" value="SAP_dom"/>
</dbReference>
<dbReference type="InterPro" id="IPR034257">
    <property type="entry name" value="Acinus_RRM"/>
</dbReference>
<dbReference type="PANTHER" id="PTHR47031">
    <property type="entry name" value="SAP DNA-BINDING DOMAIN-CONTAINING PROTEIN"/>
    <property type="match status" value="1"/>
</dbReference>
<organism evidence="3 4">
    <name type="scientific">Entomortierella chlamydospora</name>
    <dbReference type="NCBI Taxonomy" id="101097"/>
    <lineage>
        <taxon>Eukaryota</taxon>
        <taxon>Fungi</taxon>
        <taxon>Fungi incertae sedis</taxon>
        <taxon>Mucoromycota</taxon>
        <taxon>Mortierellomycotina</taxon>
        <taxon>Mortierellomycetes</taxon>
        <taxon>Mortierellales</taxon>
        <taxon>Mortierellaceae</taxon>
        <taxon>Entomortierella</taxon>
    </lineage>
</organism>
<dbReference type="PROSITE" id="PS50800">
    <property type="entry name" value="SAP"/>
    <property type="match status" value="1"/>
</dbReference>
<dbReference type="SUPFAM" id="SSF68906">
    <property type="entry name" value="SAP domain"/>
    <property type="match status" value="1"/>
</dbReference>
<dbReference type="Proteomes" id="UP000703661">
    <property type="component" value="Unassembled WGS sequence"/>
</dbReference>
<feature type="compositionally biased region" description="Low complexity" evidence="1">
    <location>
        <begin position="229"/>
        <end position="241"/>
    </location>
</feature>
<protein>
    <recommendedName>
        <fullName evidence="2">SAP domain-containing protein</fullName>
    </recommendedName>
</protein>
<dbReference type="PANTHER" id="PTHR47031:SF3">
    <property type="entry name" value="SAP DOMAIN-CONTAINING PROTEIN"/>
    <property type="match status" value="1"/>
</dbReference>
<dbReference type="SMART" id="SM00513">
    <property type="entry name" value="SAP"/>
    <property type="match status" value="1"/>
</dbReference>
<dbReference type="Gene3D" id="1.10.720.30">
    <property type="entry name" value="SAP domain"/>
    <property type="match status" value="1"/>
</dbReference>
<evidence type="ECO:0000313" key="3">
    <source>
        <dbReference type="EMBL" id="KAF9994813.1"/>
    </source>
</evidence>
<feature type="non-terminal residue" evidence="3">
    <location>
        <position position="1"/>
    </location>
</feature>
<feature type="non-terminal residue" evidence="3">
    <location>
        <position position="403"/>
    </location>
</feature>
<reference evidence="3" key="1">
    <citation type="journal article" date="2020" name="Fungal Divers.">
        <title>Resolving the Mortierellaceae phylogeny through synthesis of multi-gene phylogenetics and phylogenomics.</title>
        <authorList>
            <person name="Vandepol N."/>
            <person name="Liber J."/>
            <person name="Desiro A."/>
            <person name="Na H."/>
            <person name="Kennedy M."/>
            <person name="Barry K."/>
            <person name="Grigoriev I.V."/>
            <person name="Miller A.N."/>
            <person name="O'Donnell K."/>
            <person name="Stajich J.E."/>
            <person name="Bonito G."/>
        </authorList>
    </citation>
    <scope>NUCLEOTIDE SEQUENCE</scope>
    <source>
        <strain evidence="3">NRRL 2769</strain>
    </source>
</reference>
<feature type="compositionally biased region" description="Polar residues" evidence="1">
    <location>
        <begin position="257"/>
        <end position="272"/>
    </location>
</feature>
<dbReference type="Pfam" id="PF02037">
    <property type="entry name" value="SAP"/>
    <property type="match status" value="1"/>
</dbReference>
<feature type="region of interest" description="Disordered" evidence="1">
    <location>
        <begin position="107"/>
        <end position="164"/>
    </location>
</feature>
<keyword evidence="4" id="KW-1185">Reference proteome</keyword>
<feature type="compositionally biased region" description="Basic and acidic residues" evidence="1">
    <location>
        <begin position="280"/>
        <end position="291"/>
    </location>
</feature>
<evidence type="ECO:0000259" key="2">
    <source>
        <dbReference type="PROSITE" id="PS50800"/>
    </source>
</evidence>